<dbReference type="SUPFAM" id="SSF57667">
    <property type="entry name" value="beta-beta-alpha zinc fingers"/>
    <property type="match status" value="2"/>
</dbReference>
<keyword evidence="1" id="KW-0479">Metal-binding</keyword>
<feature type="compositionally biased region" description="Low complexity" evidence="5">
    <location>
        <begin position="85"/>
        <end position="109"/>
    </location>
</feature>
<feature type="region of interest" description="Disordered" evidence="5">
    <location>
        <begin position="1"/>
        <end position="57"/>
    </location>
</feature>
<dbReference type="GO" id="GO:0000978">
    <property type="term" value="F:RNA polymerase II cis-regulatory region sequence-specific DNA binding"/>
    <property type="evidence" value="ECO:0007669"/>
    <property type="project" value="TreeGrafter"/>
</dbReference>
<evidence type="ECO:0000256" key="2">
    <source>
        <dbReference type="ARBA" id="ARBA00022771"/>
    </source>
</evidence>
<dbReference type="PROSITE" id="PS00028">
    <property type="entry name" value="ZINC_FINGER_C2H2_1"/>
    <property type="match status" value="3"/>
</dbReference>
<accession>A0A1B1LY36</accession>
<feature type="compositionally biased region" description="Low complexity" evidence="5">
    <location>
        <begin position="504"/>
        <end position="541"/>
    </location>
</feature>
<dbReference type="InterPro" id="IPR013087">
    <property type="entry name" value="Znf_C2H2_type"/>
</dbReference>
<feature type="compositionally biased region" description="Basic residues" evidence="5">
    <location>
        <begin position="143"/>
        <end position="153"/>
    </location>
</feature>
<feature type="compositionally biased region" description="Basic residues" evidence="5">
    <location>
        <begin position="295"/>
        <end position="314"/>
    </location>
</feature>
<keyword evidence="2 4" id="KW-0863">Zinc-finger</keyword>
<feature type="compositionally biased region" description="Basic and acidic residues" evidence="5">
    <location>
        <begin position="1"/>
        <end position="12"/>
    </location>
</feature>
<dbReference type="InterPro" id="IPR036236">
    <property type="entry name" value="Znf_C2H2_sf"/>
</dbReference>
<feature type="domain" description="C2H2-type" evidence="6">
    <location>
        <begin position="707"/>
        <end position="736"/>
    </location>
</feature>
<feature type="compositionally biased region" description="Polar residues" evidence="5">
    <location>
        <begin position="31"/>
        <end position="45"/>
    </location>
</feature>
<reference evidence="7" key="1">
    <citation type="journal article" date="2016" name="Biochem. Biophys. Res. Commun.">
        <title>Expression analysis of Egr-1 ortholog in metamorphic brain of honeybee (Apis mellifera L.): Possible evolutionary conservation of roles of Egr in eye development in vertebrates and insects.</title>
        <authorList>
            <person name="Ugajin A."/>
            <person name="Watanabe T."/>
            <person name="Uchiyama H."/>
            <person name="Sasaki T."/>
            <person name="Yajima S."/>
            <person name="Ono M."/>
        </authorList>
    </citation>
    <scope>NUCLEOTIDE SEQUENCE</scope>
</reference>
<keyword evidence="3" id="KW-0862">Zinc</keyword>
<dbReference type="Gene3D" id="3.30.160.60">
    <property type="entry name" value="Classic Zinc Finger"/>
    <property type="match status" value="3"/>
</dbReference>
<feature type="compositionally biased region" description="Basic residues" evidence="5">
    <location>
        <begin position="782"/>
        <end position="792"/>
    </location>
</feature>
<dbReference type="PROSITE" id="PS50157">
    <property type="entry name" value="ZINC_FINGER_C2H2_2"/>
    <property type="match status" value="3"/>
</dbReference>
<dbReference type="AlphaFoldDB" id="A0A1B1LY36"/>
<feature type="region of interest" description="Disordered" evidence="5">
    <location>
        <begin position="778"/>
        <end position="815"/>
    </location>
</feature>
<dbReference type="GO" id="GO:0008270">
    <property type="term" value="F:zinc ion binding"/>
    <property type="evidence" value="ECO:0007669"/>
    <property type="project" value="UniProtKB-KW"/>
</dbReference>
<feature type="compositionally biased region" description="Polar residues" evidence="5">
    <location>
        <begin position="652"/>
        <end position="661"/>
    </location>
</feature>
<evidence type="ECO:0000259" key="6">
    <source>
        <dbReference type="PROSITE" id="PS50157"/>
    </source>
</evidence>
<dbReference type="Pfam" id="PF00096">
    <property type="entry name" value="zf-C2H2"/>
    <property type="match status" value="2"/>
</dbReference>
<gene>
    <name evidence="7" type="primary">Egr</name>
</gene>
<feature type="domain" description="C2H2-type" evidence="6">
    <location>
        <begin position="737"/>
        <end position="764"/>
    </location>
</feature>
<dbReference type="PANTHER" id="PTHR23235">
    <property type="entry name" value="KRUEPPEL-LIKE TRANSCRIPTION FACTOR"/>
    <property type="match status" value="1"/>
</dbReference>
<feature type="region of interest" description="Disordered" evidence="5">
    <location>
        <begin position="586"/>
        <end position="661"/>
    </location>
</feature>
<dbReference type="SMART" id="SM00355">
    <property type="entry name" value="ZnF_C2H2"/>
    <property type="match status" value="3"/>
</dbReference>
<evidence type="ECO:0000256" key="1">
    <source>
        <dbReference type="ARBA" id="ARBA00022723"/>
    </source>
</evidence>
<dbReference type="EMBL" id="KX421579">
    <property type="protein sequence ID" value="ANS58850.1"/>
    <property type="molecule type" value="mRNA"/>
</dbReference>
<feature type="region of interest" description="Disordered" evidence="5">
    <location>
        <begin position="498"/>
        <end position="547"/>
    </location>
</feature>
<name>A0A1B1LY36_APILI</name>
<feature type="compositionally biased region" description="Polar residues" evidence="5">
    <location>
        <begin position="359"/>
        <end position="370"/>
    </location>
</feature>
<evidence type="ECO:0000313" key="7">
    <source>
        <dbReference type="EMBL" id="ANS58850.1"/>
    </source>
</evidence>
<evidence type="ECO:0000256" key="3">
    <source>
        <dbReference type="ARBA" id="ARBA00022833"/>
    </source>
</evidence>
<sequence length="815" mass="90197">MLALAMRREHTTGRSNYEPANPLAGFDHLQHNSGNPFAVVPSSSEGRLRETGPEPDGELQEFVDIAQVQQLLQQQQQHQQHQHQQHQQQQQQQQQQQHQQQQHQQQQQQQHHHHHHQQQVAAAAAASCIWGAVYPPPPPALGYHHHHHHHHHPPPPPSGEDTQCGTEEIVATSQGGDQLQRMTMDGMEVVGSQPHAATSPFLLSPPPLGHHHHHHHPHATFNLQTVQLSFDACLPYNSATSSNSIVCGVGGTSTPAATTCTSSTSCNKTIPSLSLAPCAPLQAQHQNSADTTDHHGRHHQHHHQRLNDHQHHRHVDASSPSSDSTDGKRRLQSVNEEKDCSRECRDDLQESNDKDKTGDLNTPVTTSSDLPSFFGPSALVEPPPISGSLAGEDLSLEEATAEDDETGTSTGRDHRHHHHQESQDQGTPGAPPSASPPRHHQAQDDADRCNVLQGGVILYSPHSTSSVSSAPASSVNICNVPTLTYHGVFTTTCTQSSPLNAQNQQQPPQQQQQQQQQQPTTQELWGPLTSPTLTLTNPPFLHSALHSAPYGGETVELLPVESKPPPPPGYHDTPTTTQAAWLTTHEDPYDPNLLSHHHPHHHRQEAALKQEPSGASGYGPAVQQQQQQQPQQAQPSQQQQQQQQQPPPPSAGTTGVQLAEYNPSTSKGHEILSQVYQQSPLPLRLVPVKPRKYPNRPSKTPVHERPYACPVDGCDRRFSRSDELTRHIRIHTGQKPFQCRICMRSFSRSDHLTTHVRTHTGEKPFCCDQCGRKFARSDEKKRHAKVHLKQRLKREATHASARNHPQSHASPPCNQ</sequence>
<dbReference type="PANTHER" id="PTHR23235:SF60">
    <property type="entry name" value="STRIPE, ISOFORM D"/>
    <property type="match status" value="1"/>
</dbReference>
<feature type="region of interest" description="Disordered" evidence="5">
    <location>
        <begin position="74"/>
        <end position="122"/>
    </location>
</feature>
<feature type="compositionally biased region" description="Low complexity" evidence="5">
    <location>
        <begin position="623"/>
        <end position="644"/>
    </location>
</feature>
<feature type="region of interest" description="Disordered" evidence="5">
    <location>
        <begin position="141"/>
        <end position="164"/>
    </location>
</feature>
<organism evidence="7">
    <name type="scientific">Apis mellifera ligustica</name>
    <name type="common">Common honeybee</name>
    <name type="synonym">Italian honeybee</name>
    <dbReference type="NCBI Taxonomy" id="7469"/>
    <lineage>
        <taxon>Eukaryota</taxon>
        <taxon>Metazoa</taxon>
        <taxon>Ecdysozoa</taxon>
        <taxon>Arthropoda</taxon>
        <taxon>Hexapoda</taxon>
        <taxon>Insecta</taxon>
        <taxon>Pterygota</taxon>
        <taxon>Neoptera</taxon>
        <taxon>Endopterygota</taxon>
        <taxon>Hymenoptera</taxon>
        <taxon>Apocrita</taxon>
        <taxon>Aculeata</taxon>
        <taxon>Apoidea</taxon>
        <taxon>Anthophila</taxon>
        <taxon>Apidae</taxon>
        <taxon>Apis</taxon>
    </lineage>
</organism>
<protein>
    <submittedName>
        <fullName evidence="7">Early growth response protein variant 1</fullName>
    </submittedName>
</protein>
<feature type="compositionally biased region" description="Acidic residues" evidence="5">
    <location>
        <begin position="394"/>
        <end position="406"/>
    </location>
</feature>
<dbReference type="GO" id="GO:0000981">
    <property type="term" value="F:DNA-binding transcription factor activity, RNA polymerase II-specific"/>
    <property type="evidence" value="ECO:0007669"/>
    <property type="project" value="TreeGrafter"/>
</dbReference>
<feature type="compositionally biased region" description="Basic and acidic residues" evidence="5">
    <location>
        <begin position="325"/>
        <end position="358"/>
    </location>
</feature>
<proteinExistence type="evidence at transcript level"/>
<feature type="domain" description="C2H2-type" evidence="6">
    <location>
        <begin position="765"/>
        <end position="792"/>
    </location>
</feature>
<feature type="region of interest" description="Disordered" evidence="5">
    <location>
        <begin position="282"/>
        <end position="445"/>
    </location>
</feature>
<evidence type="ECO:0000256" key="4">
    <source>
        <dbReference type="PROSITE-ProRule" id="PRU00042"/>
    </source>
</evidence>
<evidence type="ECO:0000256" key="5">
    <source>
        <dbReference type="SAM" id="MobiDB-lite"/>
    </source>
</evidence>
<dbReference type="FunFam" id="3.30.160.60:FF:000515">
    <property type="entry name" value="early growth response protein 4"/>
    <property type="match status" value="1"/>
</dbReference>
<feature type="compositionally biased region" description="Polar residues" evidence="5">
    <location>
        <begin position="803"/>
        <end position="815"/>
    </location>
</feature>